<evidence type="ECO:0000313" key="3">
    <source>
        <dbReference type="Proteomes" id="UP000094527"/>
    </source>
</evidence>
<dbReference type="SMART" id="SM00015">
    <property type="entry name" value="IQ"/>
    <property type="match status" value="3"/>
</dbReference>
<dbReference type="OrthoDB" id="252964at2759"/>
<dbReference type="AlphaFoldDB" id="A0A1D2MUR2"/>
<dbReference type="PANTHER" id="PTHR10699">
    <property type="entry name" value="NEUROMODULIN"/>
    <property type="match status" value="1"/>
</dbReference>
<name>A0A1D2MUR2_ORCCI</name>
<dbReference type="STRING" id="48709.A0A1D2MUR2"/>
<comment type="caution">
    <text evidence="2">The sequence shown here is derived from an EMBL/GenBank/DDBJ whole genome shotgun (WGS) entry which is preliminary data.</text>
</comment>
<evidence type="ECO:0000313" key="2">
    <source>
        <dbReference type="EMBL" id="ODM96662.1"/>
    </source>
</evidence>
<keyword evidence="3" id="KW-1185">Reference proteome</keyword>
<dbReference type="GO" id="GO:0005516">
    <property type="term" value="F:calmodulin binding"/>
    <property type="evidence" value="ECO:0007669"/>
    <property type="project" value="TreeGrafter"/>
</dbReference>
<dbReference type="InterPro" id="IPR000048">
    <property type="entry name" value="IQ_motif_EF-hand-BS"/>
</dbReference>
<dbReference type="SUPFAM" id="SSF52540">
    <property type="entry name" value="P-loop containing nucleoside triphosphate hydrolases"/>
    <property type="match status" value="1"/>
</dbReference>
<dbReference type="Pfam" id="PF00612">
    <property type="entry name" value="IQ"/>
    <property type="match status" value="3"/>
</dbReference>
<feature type="compositionally biased region" description="Basic and acidic residues" evidence="1">
    <location>
        <begin position="94"/>
        <end position="125"/>
    </location>
</feature>
<dbReference type="Gene3D" id="1.20.5.190">
    <property type="match status" value="2"/>
</dbReference>
<dbReference type="Proteomes" id="UP000094527">
    <property type="component" value="Unassembled WGS sequence"/>
</dbReference>
<gene>
    <name evidence="2" type="ORF">Ocin01_10013</name>
</gene>
<protein>
    <submittedName>
        <fullName evidence="2">Abnormal spindle-like microcephaly-associated protein</fullName>
    </submittedName>
</protein>
<reference evidence="2 3" key="1">
    <citation type="journal article" date="2016" name="Genome Biol. Evol.">
        <title>Gene Family Evolution Reflects Adaptation to Soil Environmental Stressors in the Genome of the Collembolan Orchesella cincta.</title>
        <authorList>
            <person name="Faddeeva-Vakhrusheva A."/>
            <person name="Derks M.F."/>
            <person name="Anvar S.Y."/>
            <person name="Agamennone V."/>
            <person name="Suring W."/>
            <person name="Smit S."/>
            <person name="van Straalen N.M."/>
            <person name="Roelofs D."/>
        </authorList>
    </citation>
    <scope>NUCLEOTIDE SEQUENCE [LARGE SCALE GENOMIC DNA]</scope>
    <source>
        <tissue evidence="2">Mixed pool</tissue>
    </source>
</reference>
<dbReference type="PANTHER" id="PTHR10699:SF11">
    <property type="entry name" value="IGLOO, ISOFORM A"/>
    <property type="match status" value="1"/>
</dbReference>
<dbReference type="InterPro" id="IPR027417">
    <property type="entry name" value="P-loop_NTPase"/>
</dbReference>
<proteinExistence type="predicted"/>
<dbReference type="EMBL" id="LJIJ01000514">
    <property type="protein sequence ID" value="ODM96662.1"/>
    <property type="molecule type" value="Genomic_DNA"/>
</dbReference>
<dbReference type="PROSITE" id="PS50096">
    <property type="entry name" value="IQ"/>
    <property type="match status" value="3"/>
</dbReference>
<dbReference type="CDD" id="cd23767">
    <property type="entry name" value="IQCD"/>
    <property type="match status" value="1"/>
</dbReference>
<feature type="region of interest" description="Disordered" evidence="1">
    <location>
        <begin position="1"/>
        <end position="34"/>
    </location>
</feature>
<feature type="region of interest" description="Disordered" evidence="1">
    <location>
        <begin position="90"/>
        <end position="139"/>
    </location>
</feature>
<sequence length="167" mass="18385">MGDELTGLSRVHFANRETGDDKAENDTGDLNLDDPELEKAATRIQAAFRGHTTRKTLGKMAEGEEVIDIDLNDPEVGIAATKIQASFRGHKARREAEKAEKAKATDGELSEELQKLKTTEEKPAAEEEEDLPDLNDPEVNKAATKIQAHFKGHLVRKTLKDPKDASN</sequence>
<dbReference type="OMA" id="DPAMKEP"/>
<evidence type="ECO:0000256" key="1">
    <source>
        <dbReference type="SAM" id="MobiDB-lite"/>
    </source>
</evidence>
<feature type="compositionally biased region" description="Acidic residues" evidence="1">
    <location>
        <begin position="126"/>
        <end position="136"/>
    </location>
</feature>
<feature type="compositionally biased region" description="Basic and acidic residues" evidence="1">
    <location>
        <begin position="14"/>
        <end position="25"/>
    </location>
</feature>
<organism evidence="2 3">
    <name type="scientific">Orchesella cincta</name>
    <name type="common">Springtail</name>
    <name type="synonym">Podura cincta</name>
    <dbReference type="NCBI Taxonomy" id="48709"/>
    <lineage>
        <taxon>Eukaryota</taxon>
        <taxon>Metazoa</taxon>
        <taxon>Ecdysozoa</taxon>
        <taxon>Arthropoda</taxon>
        <taxon>Hexapoda</taxon>
        <taxon>Collembola</taxon>
        <taxon>Entomobryomorpha</taxon>
        <taxon>Entomobryoidea</taxon>
        <taxon>Orchesellidae</taxon>
        <taxon>Orchesellinae</taxon>
        <taxon>Orchesella</taxon>
    </lineage>
</organism>
<accession>A0A1D2MUR2</accession>